<dbReference type="EC" id="3.5.4.9" evidence="12"/>
<dbReference type="GO" id="GO:0006164">
    <property type="term" value="P:purine nucleotide biosynthetic process"/>
    <property type="evidence" value="ECO:0007669"/>
    <property type="project" value="UniProtKB-KW"/>
</dbReference>
<evidence type="ECO:0000313" key="16">
    <source>
        <dbReference type="Proteomes" id="UP000176420"/>
    </source>
</evidence>
<dbReference type="InterPro" id="IPR000672">
    <property type="entry name" value="THF_DH/CycHdrlase"/>
</dbReference>
<evidence type="ECO:0000259" key="14">
    <source>
        <dbReference type="Pfam" id="PF02882"/>
    </source>
</evidence>
<dbReference type="UniPathway" id="UPA00193"/>
<comment type="pathway">
    <text evidence="1 12">One-carbon metabolism; tetrahydrofolate interconversion.</text>
</comment>
<keyword evidence="7 12" id="KW-0521">NADP</keyword>
<feature type="domain" description="Tetrahydrofolate dehydrogenase/cyclohydrolase NAD(P)-binding" evidence="14">
    <location>
        <begin position="140"/>
        <end position="278"/>
    </location>
</feature>
<evidence type="ECO:0000256" key="3">
    <source>
        <dbReference type="ARBA" id="ARBA00022563"/>
    </source>
</evidence>
<evidence type="ECO:0000256" key="7">
    <source>
        <dbReference type="ARBA" id="ARBA00022857"/>
    </source>
</evidence>
<dbReference type="InterPro" id="IPR046346">
    <property type="entry name" value="Aminoacid_DH-like_N_sf"/>
</dbReference>
<evidence type="ECO:0000256" key="9">
    <source>
        <dbReference type="ARBA" id="ARBA00023102"/>
    </source>
</evidence>
<keyword evidence="9 12" id="KW-0368">Histidine biosynthesis</keyword>
<evidence type="ECO:0000256" key="10">
    <source>
        <dbReference type="ARBA" id="ARBA00023167"/>
    </source>
</evidence>
<evidence type="ECO:0000256" key="8">
    <source>
        <dbReference type="ARBA" id="ARBA00023002"/>
    </source>
</evidence>
<dbReference type="Pfam" id="PF00763">
    <property type="entry name" value="THF_DHG_CYH"/>
    <property type="match status" value="1"/>
</dbReference>
<evidence type="ECO:0000256" key="5">
    <source>
        <dbReference type="ARBA" id="ARBA00022755"/>
    </source>
</evidence>
<dbReference type="GO" id="GO:0009086">
    <property type="term" value="P:methionine biosynthetic process"/>
    <property type="evidence" value="ECO:0007669"/>
    <property type="project" value="UniProtKB-KW"/>
</dbReference>
<dbReference type="InterPro" id="IPR020631">
    <property type="entry name" value="THF_DH/CycHdrlase_NAD-bd_dom"/>
</dbReference>
<dbReference type="InterPro" id="IPR020867">
    <property type="entry name" value="THF_DH/CycHdrlase_CS"/>
</dbReference>
<dbReference type="Pfam" id="PF02882">
    <property type="entry name" value="THF_DHG_CYH_C"/>
    <property type="match status" value="1"/>
</dbReference>
<keyword evidence="3 12" id="KW-0554">One-carbon metabolism</keyword>
<dbReference type="InterPro" id="IPR036291">
    <property type="entry name" value="NAD(P)-bd_dom_sf"/>
</dbReference>
<dbReference type="EMBL" id="MHKI01000006">
    <property type="protein sequence ID" value="OGY87692.1"/>
    <property type="molecule type" value="Genomic_DNA"/>
</dbReference>
<dbReference type="Gene3D" id="3.40.50.720">
    <property type="entry name" value="NAD(P)-binding Rossmann-like Domain"/>
    <property type="match status" value="1"/>
</dbReference>
<dbReference type="PROSITE" id="PS00767">
    <property type="entry name" value="THF_DHG_CYH_2"/>
    <property type="match status" value="1"/>
</dbReference>
<evidence type="ECO:0000259" key="13">
    <source>
        <dbReference type="Pfam" id="PF00763"/>
    </source>
</evidence>
<dbReference type="GO" id="GO:0000105">
    <property type="term" value="P:L-histidine biosynthetic process"/>
    <property type="evidence" value="ECO:0007669"/>
    <property type="project" value="UniProtKB-KW"/>
</dbReference>
<dbReference type="HAMAP" id="MF_01576">
    <property type="entry name" value="THF_DHG_CYH"/>
    <property type="match status" value="1"/>
</dbReference>
<dbReference type="Proteomes" id="UP000176420">
    <property type="component" value="Unassembled WGS sequence"/>
</dbReference>
<dbReference type="GO" id="GO:0004488">
    <property type="term" value="F:methylenetetrahydrofolate dehydrogenase (NADP+) activity"/>
    <property type="evidence" value="ECO:0007669"/>
    <property type="project" value="UniProtKB-UniRule"/>
</dbReference>
<dbReference type="PANTHER" id="PTHR48099:SF5">
    <property type="entry name" value="C-1-TETRAHYDROFOLATE SYNTHASE, CYTOPLASMIC"/>
    <property type="match status" value="1"/>
</dbReference>
<sequence length="286" mass="31052">MSQEHITKILSGKGLAAKIRQNLKYQIAKSKIQPGLAVILVGQDPASEMYVRFKSQASNEVGMYLETIELPEDVREKKLLKIIEKLNKNKKIHGILVQLPLPAHIDVPLILETIDPMKDVDGFNPENVGWLSAGAPEFIPATTRGIWSLVQSTNITVAGKYVVMVGASNIVGKPTAQMFLNHEATVTVCHKKTKDLAGFTKKADILISATGVPHLIKAHMVKPGAMVIDVGTARLNGKTVGDVDFDQVKEKASYITPVPGGVGPMTVASLLQNTWDAMCLIEDIEN</sequence>
<dbReference type="PANTHER" id="PTHR48099">
    <property type="entry name" value="C-1-TETRAHYDROFOLATE SYNTHASE, CYTOPLASMIC-RELATED"/>
    <property type="match status" value="1"/>
</dbReference>
<proteinExistence type="inferred from homology"/>
<dbReference type="PRINTS" id="PR00085">
    <property type="entry name" value="THFDHDRGNASE"/>
</dbReference>
<feature type="binding site" evidence="12">
    <location>
        <position position="232"/>
    </location>
    <ligand>
        <name>NADP(+)</name>
        <dbReference type="ChEBI" id="CHEBI:58349"/>
    </ligand>
</feature>
<comment type="similarity">
    <text evidence="12">Belongs to the tetrahydrofolate dehydrogenase/cyclohydrolase family.</text>
</comment>
<reference evidence="15 16" key="1">
    <citation type="journal article" date="2016" name="Nat. Commun.">
        <title>Thousands of microbial genomes shed light on interconnected biogeochemical processes in an aquifer system.</title>
        <authorList>
            <person name="Anantharaman K."/>
            <person name="Brown C.T."/>
            <person name="Hug L.A."/>
            <person name="Sharon I."/>
            <person name="Castelle C.J."/>
            <person name="Probst A.J."/>
            <person name="Thomas B.C."/>
            <person name="Singh A."/>
            <person name="Wilkins M.J."/>
            <person name="Karaoz U."/>
            <person name="Brodie E.L."/>
            <person name="Williams K.H."/>
            <person name="Hubbard S.S."/>
            <person name="Banfield J.F."/>
        </authorList>
    </citation>
    <scope>NUCLEOTIDE SEQUENCE [LARGE SCALE GENOMIC DNA]</scope>
</reference>
<comment type="function">
    <text evidence="12">Catalyzes the oxidation of 5,10-methylenetetrahydrofolate to 5,10-methenyltetrahydrofolate and then the hydrolysis of 5,10-methenyltetrahydrofolate to 10-formyltetrahydrofolate.</text>
</comment>
<organism evidence="15 16">
    <name type="scientific">Candidatus Kerfeldbacteria bacterium RIFOXYB2_FULL_38_14</name>
    <dbReference type="NCBI Taxonomy" id="1798547"/>
    <lineage>
        <taxon>Bacteria</taxon>
        <taxon>Candidatus Kerfeldiibacteriota</taxon>
    </lineage>
</organism>
<protein>
    <recommendedName>
        <fullName evidence="12">Bifunctional protein FolD</fullName>
    </recommendedName>
    <domain>
        <recommendedName>
            <fullName evidence="12">Methylenetetrahydrofolate dehydrogenase</fullName>
            <ecNumber evidence="12">1.5.1.5</ecNumber>
        </recommendedName>
    </domain>
    <domain>
        <recommendedName>
            <fullName evidence="12">Methenyltetrahydrofolate cyclohydrolase</fullName>
            <ecNumber evidence="12">3.5.4.9</ecNumber>
        </recommendedName>
    </domain>
</protein>
<evidence type="ECO:0000256" key="11">
    <source>
        <dbReference type="ARBA" id="ARBA00023268"/>
    </source>
</evidence>
<dbReference type="SUPFAM" id="SSF53223">
    <property type="entry name" value="Aminoacid dehydrogenase-like, N-terminal domain"/>
    <property type="match status" value="1"/>
</dbReference>
<feature type="binding site" evidence="12">
    <location>
        <begin position="166"/>
        <end position="168"/>
    </location>
    <ligand>
        <name>NADP(+)</name>
        <dbReference type="ChEBI" id="CHEBI:58349"/>
    </ligand>
</feature>
<evidence type="ECO:0000256" key="2">
    <source>
        <dbReference type="ARBA" id="ARBA00011738"/>
    </source>
</evidence>
<evidence type="ECO:0000256" key="6">
    <source>
        <dbReference type="ARBA" id="ARBA00022801"/>
    </source>
</evidence>
<comment type="catalytic activity">
    <reaction evidence="12">
        <text>(6R)-5,10-methenyltetrahydrofolate + H2O = (6R)-10-formyltetrahydrofolate + H(+)</text>
        <dbReference type="Rhea" id="RHEA:23700"/>
        <dbReference type="ChEBI" id="CHEBI:15377"/>
        <dbReference type="ChEBI" id="CHEBI:15378"/>
        <dbReference type="ChEBI" id="CHEBI:57455"/>
        <dbReference type="ChEBI" id="CHEBI:195366"/>
        <dbReference type="EC" id="3.5.4.9"/>
    </reaction>
</comment>
<accession>A0A1G2BEX3</accession>
<keyword evidence="10 12" id="KW-0486">Methionine biosynthesis</keyword>
<dbReference type="FunFam" id="3.40.50.10860:FF:000005">
    <property type="entry name" value="C-1-tetrahydrofolate synthase, cytoplasmic, putative"/>
    <property type="match status" value="1"/>
</dbReference>
<dbReference type="AlphaFoldDB" id="A0A1G2BEX3"/>
<keyword evidence="11 12" id="KW-0511">Multifunctional enzyme</keyword>
<comment type="subunit">
    <text evidence="2 12">Homodimer.</text>
</comment>
<keyword evidence="8 12" id="KW-0560">Oxidoreductase</keyword>
<gene>
    <name evidence="12" type="primary">folD</name>
    <name evidence="15" type="ORF">A2319_04570</name>
</gene>
<evidence type="ECO:0000256" key="4">
    <source>
        <dbReference type="ARBA" id="ARBA00022605"/>
    </source>
</evidence>
<comment type="catalytic activity">
    <reaction evidence="12">
        <text>(6R)-5,10-methylene-5,6,7,8-tetrahydrofolate + NADP(+) = (6R)-5,10-methenyltetrahydrofolate + NADPH</text>
        <dbReference type="Rhea" id="RHEA:22812"/>
        <dbReference type="ChEBI" id="CHEBI:15636"/>
        <dbReference type="ChEBI" id="CHEBI:57455"/>
        <dbReference type="ChEBI" id="CHEBI:57783"/>
        <dbReference type="ChEBI" id="CHEBI:58349"/>
        <dbReference type="EC" id="1.5.1.5"/>
    </reaction>
</comment>
<name>A0A1G2BEX3_9BACT</name>
<comment type="caution">
    <text evidence="15">The sequence shown here is derived from an EMBL/GenBank/DDBJ whole genome shotgun (WGS) entry which is preliminary data.</text>
</comment>
<dbReference type="GO" id="GO:0005829">
    <property type="term" value="C:cytosol"/>
    <property type="evidence" value="ECO:0007669"/>
    <property type="project" value="TreeGrafter"/>
</dbReference>
<evidence type="ECO:0000256" key="12">
    <source>
        <dbReference type="HAMAP-Rule" id="MF_01576"/>
    </source>
</evidence>
<dbReference type="Gene3D" id="3.40.50.10860">
    <property type="entry name" value="Leucine Dehydrogenase, chain A, domain 1"/>
    <property type="match status" value="1"/>
</dbReference>
<feature type="domain" description="Tetrahydrofolate dehydrogenase/cyclohydrolase catalytic" evidence="13">
    <location>
        <begin position="10"/>
        <end position="121"/>
    </location>
</feature>
<dbReference type="GO" id="GO:0004477">
    <property type="term" value="F:methenyltetrahydrofolate cyclohydrolase activity"/>
    <property type="evidence" value="ECO:0007669"/>
    <property type="project" value="UniProtKB-UniRule"/>
</dbReference>
<dbReference type="CDD" id="cd01080">
    <property type="entry name" value="NAD_bind_m-THF_DH_Cyclohyd"/>
    <property type="match status" value="1"/>
</dbReference>
<dbReference type="PROSITE" id="PS00766">
    <property type="entry name" value="THF_DHG_CYH_1"/>
    <property type="match status" value="1"/>
</dbReference>
<dbReference type="GO" id="GO:0035999">
    <property type="term" value="P:tetrahydrofolate interconversion"/>
    <property type="evidence" value="ECO:0007669"/>
    <property type="project" value="UniProtKB-UniRule"/>
</dbReference>
<dbReference type="EC" id="1.5.1.5" evidence="12"/>
<dbReference type="SUPFAM" id="SSF51735">
    <property type="entry name" value="NAD(P)-binding Rossmann-fold domains"/>
    <property type="match status" value="1"/>
</dbReference>
<keyword evidence="4 12" id="KW-0028">Amino-acid biosynthesis</keyword>
<evidence type="ECO:0000256" key="1">
    <source>
        <dbReference type="ARBA" id="ARBA00004777"/>
    </source>
</evidence>
<evidence type="ECO:0000313" key="15">
    <source>
        <dbReference type="EMBL" id="OGY87692.1"/>
    </source>
</evidence>
<comment type="caution">
    <text evidence="12">Lacks conserved residue(s) required for the propagation of feature annotation.</text>
</comment>
<keyword evidence="6 12" id="KW-0378">Hydrolase</keyword>
<dbReference type="FunFam" id="3.40.50.720:FF:000094">
    <property type="entry name" value="Bifunctional protein FolD"/>
    <property type="match status" value="1"/>
</dbReference>
<dbReference type="InterPro" id="IPR020630">
    <property type="entry name" value="THF_DH/CycHdrlase_cat_dom"/>
</dbReference>
<keyword evidence="5 12" id="KW-0658">Purine biosynthesis</keyword>